<keyword evidence="1" id="KW-0812">Transmembrane</keyword>
<dbReference type="EMBL" id="BSOZ01000003">
    <property type="protein sequence ID" value="GLS03255.1"/>
    <property type="molecule type" value="Genomic_DNA"/>
</dbReference>
<feature type="transmembrane region" description="Helical" evidence="1">
    <location>
        <begin position="78"/>
        <end position="100"/>
    </location>
</feature>
<dbReference type="Proteomes" id="UP001156836">
    <property type="component" value="Unassembled WGS sequence"/>
</dbReference>
<dbReference type="Pfam" id="PF04246">
    <property type="entry name" value="RseC_MucC"/>
    <property type="match status" value="1"/>
</dbReference>
<feature type="transmembrane region" description="Helical" evidence="1">
    <location>
        <begin position="112"/>
        <end position="129"/>
    </location>
</feature>
<dbReference type="InterPro" id="IPR007359">
    <property type="entry name" value="SigmaE_reg_RseC_MucC"/>
</dbReference>
<sequence length="166" mass="17782">MNMAGWIETDAQVERVSGRHAWVTIRPHAPCGHCDPATGCKAVALSRLFDQAQRGFRVENDLDAQPGERVRVGVADRALLSAALSGYGVPLAALLGGALLGSWLVPSSWREVGAIVGATFALTAAFLWLKRRAPHTAEPRILARYPDGGTIPPVANCSRSNLHRKP</sequence>
<evidence type="ECO:0000256" key="1">
    <source>
        <dbReference type="SAM" id="Phobius"/>
    </source>
</evidence>
<dbReference type="PIRSF" id="PIRSF004923">
    <property type="entry name" value="RseC"/>
    <property type="match status" value="1"/>
</dbReference>
<dbReference type="PANTHER" id="PTHR35867:SF1">
    <property type="entry name" value="PROTEIN RSEC"/>
    <property type="match status" value="1"/>
</dbReference>
<keyword evidence="3" id="KW-1185">Reference proteome</keyword>
<protein>
    <recommendedName>
        <fullName evidence="4">Positive regulator of sigma E, RseC/MucC</fullName>
    </recommendedName>
</protein>
<dbReference type="PANTHER" id="PTHR35867">
    <property type="entry name" value="PROTEIN RSEC"/>
    <property type="match status" value="1"/>
</dbReference>
<evidence type="ECO:0000313" key="2">
    <source>
        <dbReference type="EMBL" id="GLS03255.1"/>
    </source>
</evidence>
<evidence type="ECO:0008006" key="4">
    <source>
        <dbReference type="Google" id="ProtNLM"/>
    </source>
</evidence>
<dbReference type="InterPro" id="IPR026268">
    <property type="entry name" value="RseC"/>
</dbReference>
<keyword evidence="1" id="KW-1133">Transmembrane helix</keyword>
<evidence type="ECO:0000313" key="3">
    <source>
        <dbReference type="Proteomes" id="UP001156836"/>
    </source>
</evidence>
<name>A0ABQ6BML8_9NEIS</name>
<proteinExistence type="predicted"/>
<organism evidence="2 3">
    <name type="scientific">Chitiniphilus shinanonensis</name>
    <dbReference type="NCBI Taxonomy" id="553088"/>
    <lineage>
        <taxon>Bacteria</taxon>
        <taxon>Pseudomonadati</taxon>
        <taxon>Pseudomonadota</taxon>
        <taxon>Betaproteobacteria</taxon>
        <taxon>Neisseriales</taxon>
        <taxon>Chitinibacteraceae</taxon>
        <taxon>Chitiniphilus</taxon>
    </lineage>
</organism>
<keyword evidence="1" id="KW-0472">Membrane</keyword>
<reference evidence="3" key="1">
    <citation type="journal article" date="2019" name="Int. J. Syst. Evol. Microbiol.">
        <title>The Global Catalogue of Microorganisms (GCM) 10K type strain sequencing project: providing services to taxonomists for standard genome sequencing and annotation.</title>
        <authorList>
            <consortium name="The Broad Institute Genomics Platform"/>
            <consortium name="The Broad Institute Genome Sequencing Center for Infectious Disease"/>
            <person name="Wu L."/>
            <person name="Ma J."/>
        </authorList>
    </citation>
    <scope>NUCLEOTIDE SEQUENCE [LARGE SCALE GENOMIC DNA]</scope>
    <source>
        <strain evidence="3">NBRC 104970</strain>
    </source>
</reference>
<gene>
    <name evidence="2" type="ORF">GCM10007860_03980</name>
</gene>
<comment type="caution">
    <text evidence="2">The sequence shown here is derived from an EMBL/GenBank/DDBJ whole genome shotgun (WGS) entry which is preliminary data.</text>
</comment>
<accession>A0ABQ6BML8</accession>